<evidence type="ECO:0000256" key="3">
    <source>
        <dbReference type="ARBA" id="ARBA00004496"/>
    </source>
</evidence>
<proteinExistence type="inferred from homology"/>
<evidence type="ECO:0000256" key="2">
    <source>
        <dbReference type="ARBA" id="ARBA00004123"/>
    </source>
</evidence>
<evidence type="ECO:0000256" key="5">
    <source>
        <dbReference type="ARBA" id="ARBA00011274"/>
    </source>
</evidence>
<dbReference type="Pfam" id="PF07910">
    <property type="entry name" value="Peptidase_C78"/>
    <property type="match status" value="1"/>
</dbReference>
<evidence type="ECO:0000256" key="13">
    <source>
        <dbReference type="ARBA" id="ARBA00022833"/>
    </source>
</evidence>
<keyword evidence="15" id="KW-0539">Nucleus</keyword>
<evidence type="ECO:0000256" key="18">
    <source>
        <dbReference type="ARBA" id="ARBA00045669"/>
    </source>
</evidence>
<evidence type="ECO:0000313" key="23">
    <source>
        <dbReference type="Proteomes" id="UP000261540"/>
    </source>
</evidence>
<reference evidence="22" key="1">
    <citation type="submission" date="2025-08" db="UniProtKB">
        <authorList>
            <consortium name="Ensembl"/>
        </authorList>
    </citation>
    <scope>IDENTIFICATION</scope>
</reference>
<dbReference type="GO" id="GO:0008270">
    <property type="term" value="F:zinc ion binding"/>
    <property type="evidence" value="ECO:0007669"/>
    <property type="project" value="UniProtKB-KW"/>
</dbReference>
<reference evidence="22" key="2">
    <citation type="submission" date="2025-09" db="UniProtKB">
        <authorList>
            <consortium name="Ensembl"/>
        </authorList>
    </citation>
    <scope>IDENTIFICATION</scope>
</reference>
<dbReference type="GO" id="GO:0005634">
    <property type="term" value="C:nucleus"/>
    <property type="evidence" value="ECO:0007669"/>
    <property type="project" value="UniProtKB-SubCell"/>
</dbReference>
<dbReference type="GO" id="GO:0004843">
    <property type="term" value="F:cysteine-type deubiquitinase activity"/>
    <property type="evidence" value="ECO:0007669"/>
    <property type="project" value="UniProtKB-EC"/>
</dbReference>
<dbReference type="AlphaFoldDB" id="A0A3B3R2X0"/>
<dbReference type="Gene3D" id="3.90.70.130">
    <property type="match status" value="1"/>
</dbReference>
<comment type="subunit">
    <text evidence="5">Interacts with RPA1 and RPA2.</text>
</comment>
<evidence type="ECO:0000256" key="20">
    <source>
        <dbReference type="SAM" id="MobiDB-lite"/>
    </source>
</evidence>
<sequence>MLVCDICGEEALLEEDMKTHLLLSHLEREISCPLCPIAGLSYDEIHFHINTAHPETDTQAQAKQVEVDKNKGQPGALSSRCIAEGVRVPERGSPERMRHVPSLEESAKKPATEAMQNPQRPVLGGSRTQEAPDPKRVCTSLGKEQSYTCPMCALVCSDRFVLQEHVELHLQEQDADRESSGSDLQLARELQEEEQLRLKMEESKREAEDFRKLQRQFGLDGSGGYVRQAEKSMERAVSRGHMTPVEFHRKKAEMMESLASGIDDCKTRTAGVMSALYEHYVREGHDVVHVWLSAETDHYSCSEGDRGWGCGYRNFQMLQSSLQNMQLYAPCVSVGRVPSIPRVQALIEEAWQQGVDPQGASQFSNCLKGTRAWIGATEIFSLLTSLGIRAHIVDFPQPSGAKNTHPHLFEWVKKYFSYSASRGAKLPPRVVKTTQPPLYLQHQGHSRSIVGIEQRRNGSLCLLLFDPGCPPEDMRRITCSNIPATSLRSLRKVPSLLAHKQYQIVAVEGVLSPEEKRVSTSLLVKGQHPEIPALSASNVLCP</sequence>
<evidence type="ECO:0000256" key="17">
    <source>
        <dbReference type="ARBA" id="ARBA00031481"/>
    </source>
</evidence>
<evidence type="ECO:0000256" key="6">
    <source>
        <dbReference type="ARBA" id="ARBA00012759"/>
    </source>
</evidence>
<dbReference type="GO" id="GO:0005737">
    <property type="term" value="C:cytoplasm"/>
    <property type="evidence" value="ECO:0007669"/>
    <property type="project" value="UniProtKB-SubCell"/>
</dbReference>
<evidence type="ECO:0000256" key="4">
    <source>
        <dbReference type="ARBA" id="ARBA00010469"/>
    </source>
</evidence>
<keyword evidence="9" id="KW-0479">Metal-binding</keyword>
<feature type="region of interest" description="Disordered" evidence="20">
    <location>
        <begin position="90"/>
        <end position="137"/>
    </location>
</feature>
<comment type="catalytic activity">
    <reaction evidence="1">
        <text>Thiol-dependent hydrolysis of ester, thioester, amide, peptide and isopeptide bonds formed by the C-terminal Gly of ubiquitin (a 76-residue protein attached to proteins as an intracellular targeting signal).</text>
        <dbReference type="EC" id="3.4.19.12"/>
    </reaction>
</comment>
<dbReference type="FunFam" id="3.90.70.130:FF:000002">
    <property type="entry name" value="Zinc finger containing ubiquitin peptidase 1"/>
    <property type="match status" value="1"/>
</dbReference>
<dbReference type="SMART" id="SM00355">
    <property type="entry name" value="ZnF_C2H2"/>
    <property type="match status" value="3"/>
</dbReference>
<keyword evidence="23" id="KW-1185">Reference proteome</keyword>
<evidence type="ECO:0000256" key="19">
    <source>
        <dbReference type="SAM" id="Coils"/>
    </source>
</evidence>
<name>A0A3B3R2X0_9TELE</name>
<keyword evidence="10" id="KW-0677">Repeat</keyword>
<evidence type="ECO:0000256" key="10">
    <source>
        <dbReference type="ARBA" id="ARBA00022737"/>
    </source>
</evidence>
<dbReference type="STRING" id="1676925.ENSPKIP00000012031"/>
<feature type="domain" description="C2H2-type" evidence="21">
    <location>
        <begin position="149"/>
        <end position="169"/>
    </location>
</feature>
<dbReference type="PANTHER" id="PTHR48153">
    <property type="entry name" value="UFM1-SPECIFIC PROTEASE 2"/>
    <property type="match status" value="1"/>
</dbReference>
<keyword evidence="19" id="KW-0175">Coiled coil</keyword>
<dbReference type="PANTHER" id="PTHR48153:SF4">
    <property type="entry name" value="UBIQUITIN CARBOXYL-TERMINAL HYDROLASE MUG105"/>
    <property type="match status" value="1"/>
</dbReference>
<comment type="function">
    <text evidence="18">Deubiquitinase with endodeubiquitinase activity that specifically interacts with and cleaves 'Lys-63'-linked long polyubiquitin chains. Shows only weak activity against 'Lys-11' and 'Lys-48'-linked chains. Plays an important role in genome stability pathways, functioning to prevent spontaneous DNA damage and also promote cellular survival in response to exogenous DNA damage. Modulates the ubiquitination status of replication protein A (RPA) complex proteins in response to replication stress.</text>
</comment>
<feature type="compositionally biased region" description="Basic and acidic residues" evidence="20">
    <location>
        <begin position="90"/>
        <end position="111"/>
    </location>
</feature>
<organism evidence="22 23">
    <name type="scientific">Paramormyrops kingsleyae</name>
    <dbReference type="NCBI Taxonomy" id="1676925"/>
    <lineage>
        <taxon>Eukaryota</taxon>
        <taxon>Metazoa</taxon>
        <taxon>Chordata</taxon>
        <taxon>Craniata</taxon>
        <taxon>Vertebrata</taxon>
        <taxon>Euteleostomi</taxon>
        <taxon>Actinopterygii</taxon>
        <taxon>Neopterygii</taxon>
        <taxon>Teleostei</taxon>
        <taxon>Osteoglossocephala</taxon>
        <taxon>Osteoglossomorpha</taxon>
        <taxon>Osteoglossiformes</taxon>
        <taxon>Mormyridae</taxon>
        <taxon>Paramormyrops</taxon>
    </lineage>
</organism>
<evidence type="ECO:0000256" key="16">
    <source>
        <dbReference type="ARBA" id="ARBA00029662"/>
    </source>
</evidence>
<evidence type="ECO:0000256" key="11">
    <source>
        <dbReference type="ARBA" id="ARBA00022771"/>
    </source>
</evidence>
<keyword evidence="11" id="KW-0863">Zinc-finger</keyword>
<dbReference type="PROSITE" id="PS00028">
    <property type="entry name" value="ZINC_FINGER_C2H2_1"/>
    <property type="match status" value="1"/>
</dbReference>
<evidence type="ECO:0000256" key="1">
    <source>
        <dbReference type="ARBA" id="ARBA00000707"/>
    </source>
</evidence>
<dbReference type="GO" id="GO:0071567">
    <property type="term" value="F:deUFMylase activity"/>
    <property type="evidence" value="ECO:0007669"/>
    <property type="project" value="UniProtKB-ARBA"/>
</dbReference>
<dbReference type="GeneTree" id="ENSGT00940000166924"/>
<evidence type="ECO:0000256" key="15">
    <source>
        <dbReference type="ARBA" id="ARBA00023242"/>
    </source>
</evidence>
<comment type="similarity">
    <text evidence="4">Belongs to the peptidase C78 family. ZUFSP subfamily.</text>
</comment>
<accession>A0A3B3R2X0</accession>
<keyword evidence="14" id="KW-0007">Acetylation</keyword>
<comment type="subcellular location">
    <subcellularLocation>
        <location evidence="3">Cytoplasm</location>
    </subcellularLocation>
    <subcellularLocation>
        <location evidence="2">Nucleus</location>
    </subcellularLocation>
</comment>
<dbReference type="Proteomes" id="UP000261540">
    <property type="component" value="Unplaced"/>
</dbReference>
<keyword evidence="13" id="KW-0862">Zinc</keyword>
<keyword evidence="12" id="KW-0378">Hydrolase</keyword>
<protein>
    <recommendedName>
        <fullName evidence="7">Zinc finger-containing ubiquitin peptidase 1</fullName>
        <ecNumber evidence="6">3.4.19.12</ecNumber>
    </recommendedName>
    <alternativeName>
        <fullName evidence="17">Lys-63-specific deubiquitinase ZUFSP</fullName>
    </alternativeName>
    <alternativeName>
        <fullName evidence="16">Zinc finger with UFM1-specific peptidase domain protein</fullName>
    </alternativeName>
</protein>
<dbReference type="InterPro" id="IPR012462">
    <property type="entry name" value="UFSP1/2_DUB_cat"/>
</dbReference>
<dbReference type="InterPro" id="IPR013087">
    <property type="entry name" value="Znf_C2H2_type"/>
</dbReference>
<evidence type="ECO:0000313" key="22">
    <source>
        <dbReference type="Ensembl" id="ENSPKIP00000012031.1"/>
    </source>
</evidence>
<evidence type="ECO:0000256" key="8">
    <source>
        <dbReference type="ARBA" id="ARBA00022490"/>
    </source>
</evidence>
<dbReference type="Ensembl" id="ENSPKIT00000036414.1">
    <property type="protein sequence ID" value="ENSPKIP00000012031.1"/>
    <property type="gene ID" value="ENSPKIG00000025593.1"/>
</dbReference>
<evidence type="ECO:0000256" key="7">
    <source>
        <dbReference type="ARBA" id="ARBA00021993"/>
    </source>
</evidence>
<keyword evidence="8" id="KW-0963">Cytoplasm</keyword>
<evidence type="ECO:0000259" key="21">
    <source>
        <dbReference type="PROSITE" id="PS00028"/>
    </source>
</evidence>
<evidence type="ECO:0000256" key="14">
    <source>
        <dbReference type="ARBA" id="ARBA00022990"/>
    </source>
</evidence>
<evidence type="ECO:0000256" key="12">
    <source>
        <dbReference type="ARBA" id="ARBA00022801"/>
    </source>
</evidence>
<evidence type="ECO:0000256" key="9">
    <source>
        <dbReference type="ARBA" id="ARBA00022723"/>
    </source>
</evidence>
<feature type="coiled-coil region" evidence="19">
    <location>
        <begin position="186"/>
        <end position="213"/>
    </location>
</feature>
<dbReference type="EC" id="3.4.19.12" evidence="6"/>